<dbReference type="GO" id="GO:0046872">
    <property type="term" value="F:metal ion binding"/>
    <property type="evidence" value="ECO:0007669"/>
    <property type="project" value="UniProtKB-KW"/>
</dbReference>
<evidence type="ECO:0000256" key="1">
    <source>
        <dbReference type="ARBA" id="ARBA00010702"/>
    </source>
</evidence>
<dbReference type="AlphaFoldDB" id="A0A5M8QLX1"/>
<comment type="similarity">
    <text evidence="1">Belongs to the ADP-ribosylglycohydrolase family.</text>
</comment>
<protein>
    <submittedName>
        <fullName evidence="4">ADP-ribosylglycohydrolase family protein</fullName>
    </submittedName>
</protein>
<accession>A0A5M8QLX1</accession>
<dbReference type="InterPro" id="IPR005502">
    <property type="entry name" value="Ribosyl_crysJ1"/>
</dbReference>
<reference evidence="4 5" key="1">
    <citation type="submission" date="2019-08" db="EMBL/GenBank/DDBJ databases">
        <title>Agrococcus lahaulensis sp. nov., isolated from a cold desert of the Indian Himalayas.</title>
        <authorList>
            <person name="Qu J.H."/>
        </authorList>
    </citation>
    <scope>NUCLEOTIDE SEQUENCE [LARGE SCALE GENOMIC DNA]</scope>
    <source>
        <strain evidence="4 5">NS18</strain>
    </source>
</reference>
<dbReference type="InterPro" id="IPR036705">
    <property type="entry name" value="Ribosyl_crysJ1_sf"/>
</dbReference>
<dbReference type="SUPFAM" id="SSF52799">
    <property type="entry name" value="(Phosphotyrosine protein) phosphatases II"/>
    <property type="match status" value="1"/>
</dbReference>
<evidence type="ECO:0000313" key="4">
    <source>
        <dbReference type="EMBL" id="KAA6435954.1"/>
    </source>
</evidence>
<dbReference type="Proteomes" id="UP000323221">
    <property type="component" value="Unassembled WGS sequence"/>
</dbReference>
<organism evidence="4 5">
    <name type="scientific">Agrococcus sediminis</name>
    <dbReference type="NCBI Taxonomy" id="2599924"/>
    <lineage>
        <taxon>Bacteria</taxon>
        <taxon>Bacillati</taxon>
        <taxon>Actinomycetota</taxon>
        <taxon>Actinomycetes</taxon>
        <taxon>Micrococcales</taxon>
        <taxon>Microbacteriaceae</taxon>
        <taxon>Agrococcus</taxon>
    </lineage>
</organism>
<sequence length="474" mass="49920">MASTPFQTDRAVGAVLGAAAGDALGAPYEFNAAVLPPMPITVRAGGGWELGEWTDDTAMAMPILRALAEGRSLDDEATLDLVVRDWAGWRNGAKDVGIQIGAVLDALPVRTAESARATAEAVHHTRGRSGGNGSLMRTGPVALGYLGDAAGAARAARAISDLTHFDVDAGDASVIWTLAILHAIETGELDLDAGIGGIPAERQQRWRGLAAEAEGRMPWELSANNGWVVGAFQAAWSAITHADTLAATLELAVRCGNDTDTVAAIAGSLAGAVYGASALPWSLQRHLHGWADDGMVGDRRTLVEWTMLALNGRADSKGWPTAATFPSDLRPTLVRHPLDDGVWLGDLASLDSMPSTVDGVVSLCRVGNTQAAVDRPNHAEIRLIDADGMNPHLDAVLTDAADAVATLRAESREVLLHCYESRSRTAAVAALYAVRHLHVGVDEALSALSRSMERFGPQRFLVDAVRRLALEGAR</sequence>
<dbReference type="InterPro" id="IPR029021">
    <property type="entry name" value="Prot-tyrosine_phosphatase-like"/>
</dbReference>
<dbReference type="OrthoDB" id="9798107at2"/>
<keyword evidence="3" id="KW-0460">Magnesium</keyword>
<dbReference type="PANTHER" id="PTHR16222:SF24">
    <property type="entry name" value="ADP-RIBOSYLHYDROLASE ARH3"/>
    <property type="match status" value="1"/>
</dbReference>
<dbReference type="EMBL" id="VOIR01000011">
    <property type="protein sequence ID" value="KAA6435954.1"/>
    <property type="molecule type" value="Genomic_DNA"/>
</dbReference>
<dbReference type="Pfam" id="PF03747">
    <property type="entry name" value="ADP_ribosyl_GH"/>
    <property type="match status" value="1"/>
</dbReference>
<dbReference type="RefSeq" id="WP_146354327.1">
    <property type="nucleotide sequence ID" value="NZ_VOIR01000011.1"/>
</dbReference>
<dbReference type="PANTHER" id="PTHR16222">
    <property type="entry name" value="ADP-RIBOSYLGLYCOHYDROLASE"/>
    <property type="match status" value="1"/>
</dbReference>
<keyword evidence="2 4" id="KW-0378">Hydrolase</keyword>
<comment type="cofactor">
    <cofactor evidence="3">
        <name>Mg(2+)</name>
        <dbReference type="ChEBI" id="CHEBI:18420"/>
    </cofactor>
    <text evidence="3">Binds 2 magnesium ions per subunit.</text>
</comment>
<dbReference type="Gene3D" id="3.90.190.10">
    <property type="entry name" value="Protein tyrosine phosphatase superfamily"/>
    <property type="match status" value="1"/>
</dbReference>
<dbReference type="SUPFAM" id="SSF101478">
    <property type="entry name" value="ADP-ribosylglycohydrolase"/>
    <property type="match status" value="1"/>
</dbReference>
<feature type="binding site" evidence="3">
    <location>
        <position position="54"/>
    </location>
    <ligand>
        <name>Mg(2+)</name>
        <dbReference type="ChEBI" id="CHEBI:18420"/>
        <label>1</label>
    </ligand>
</feature>
<evidence type="ECO:0000256" key="2">
    <source>
        <dbReference type="ARBA" id="ARBA00022801"/>
    </source>
</evidence>
<keyword evidence="5" id="KW-1185">Reference proteome</keyword>
<dbReference type="Gene3D" id="1.10.4080.10">
    <property type="entry name" value="ADP-ribosylation/Crystallin J1"/>
    <property type="match status" value="1"/>
</dbReference>
<proteinExistence type="inferred from homology"/>
<evidence type="ECO:0000256" key="3">
    <source>
        <dbReference type="PIRSR" id="PIRSR605502-1"/>
    </source>
</evidence>
<dbReference type="GO" id="GO:0016787">
    <property type="term" value="F:hydrolase activity"/>
    <property type="evidence" value="ECO:0007669"/>
    <property type="project" value="UniProtKB-KW"/>
</dbReference>
<name>A0A5M8QLX1_9MICO</name>
<feature type="binding site" evidence="3">
    <location>
        <position position="258"/>
    </location>
    <ligand>
        <name>Mg(2+)</name>
        <dbReference type="ChEBI" id="CHEBI:18420"/>
        <label>1</label>
    </ligand>
</feature>
<feature type="binding site" evidence="3">
    <location>
        <position position="56"/>
    </location>
    <ligand>
        <name>Mg(2+)</name>
        <dbReference type="ChEBI" id="CHEBI:18420"/>
        <label>1</label>
    </ligand>
</feature>
<gene>
    <name evidence="4" type="ORF">FQ330_00525</name>
</gene>
<evidence type="ECO:0000313" key="5">
    <source>
        <dbReference type="Proteomes" id="UP000323221"/>
    </source>
</evidence>
<feature type="binding site" evidence="3">
    <location>
        <position position="260"/>
    </location>
    <ligand>
        <name>Mg(2+)</name>
        <dbReference type="ChEBI" id="CHEBI:18420"/>
        <label>1</label>
    </ligand>
</feature>
<feature type="binding site" evidence="3">
    <location>
        <position position="261"/>
    </location>
    <ligand>
        <name>Mg(2+)</name>
        <dbReference type="ChEBI" id="CHEBI:18420"/>
        <label>1</label>
    </ligand>
</feature>
<keyword evidence="3" id="KW-0479">Metal-binding</keyword>
<dbReference type="InterPro" id="IPR050792">
    <property type="entry name" value="ADP-ribosylglycohydrolase"/>
</dbReference>
<comment type="caution">
    <text evidence="4">The sequence shown here is derived from an EMBL/GenBank/DDBJ whole genome shotgun (WGS) entry which is preliminary data.</text>
</comment>
<feature type="binding site" evidence="3">
    <location>
        <position position="55"/>
    </location>
    <ligand>
        <name>Mg(2+)</name>
        <dbReference type="ChEBI" id="CHEBI:18420"/>
        <label>1</label>
    </ligand>
</feature>